<dbReference type="InterPro" id="IPR024083">
    <property type="entry name" value="Fumarase/histidase_N"/>
</dbReference>
<evidence type="ECO:0000259" key="6">
    <source>
        <dbReference type="Pfam" id="PF00206"/>
    </source>
</evidence>
<dbReference type="InterPro" id="IPR008948">
    <property type="entry name" value="L-Aspartase-like"/>
</dbReference>
<organism evidence="7 8">
    <name type="scientific">Candidatus Gottesmanbacteria bacterium GW2011_GWA2_47_9</name>
    <dbReference type="NCBI Taxonomy" id="1618445"/>
    <lineage>
        <taxon>Bacteria</taxon>
        <taxon>Candidatus Gottesmaniibacteriota</taxon>
    </lineage>
</organism>
<dbReference type="NCBIfam" id="TIGR00838">
    <property type="entry name" value="argH"/>
    <property type="match status" value="1"/>
</dbReference>
<dbReference type="EC" id="4.3.2.1" evidence="2 4"/>
<dbReference type="Gene3D" id="1.10.275.10">
    <property type="entry name" value="Fumarase/aspartase (N-terminal domain)"/>
    <property type="match status" value="1"/>
</dbReference>
<evidence type="ECO:0000313" key="7">
    <source>
        <dbReference type="EMBL" id="KKU87336.1"/>
    </source>
</evidence>
<keyword evidence="3" id="KW-0028">Amino-acid biosynthesis</keyword>
<dbReference type="UniPathway" id="UPA00068">
    <property type="reaction ID" value="UER00114"/>
</dbReference>
<reference evidence="7 8" key="1">
    <citation type="journal article" date="2015" name="Nature">
        <title>rRNA introns, odd ribosomes, and small enigmatic genomes across a large radiation of phyla.</title>
        <authorList>
            <person name="Brown C.T."/>
            <person name="Hug L.A."/>
            <person name="Thomas B.C."/>
            <person name="Sharon I."/>
            <person name="Castelle C.J."/>
            <person name="Singh A."/>
            <person name="Wilkins M.J."/>
            <person name="Williams K.H."/>
            <person name="Banfield J.F."/>
        </authorList>
    </citation>
    <scope>NUCLEOTIDE SEQUENCE [LARGE SCALE GENOMIC DNA]</scope>
</reference>
<comment type="pathway">
    <text evidence="1">Amino-acid biosynthesis; L-arginine biosynthesis; L-arginine from L-ornithine and carbamoyl phosphate: step 3/3.</text>
</comment>
<accession>A0A0G1TZS5</accession>
<dbReference type="Gene3D" id="1.20.200.10">
    <property type="entry name" value="Fumarase/aspartase (Central domain)"/>
    <property type="match status" value="1"/>
</dbReference>
<dbReference type="GO" id="GO:0004056">
    <property type="term" value="F:argininosuccinate lyase activity"/>
    <property type="evidence" value="ECO:0007669"/>
    <property type="project" value="UniProtKB-UniRule"/>
</dbReference>
<name>A0A0G1TZS5_9BACT</name>
<evidence type="ECO:0000313" key="8">
    <source>
        <dbReference type="Proteomes" id="UP000034739"/>
    </source>
</evidence>
<feature type="coiled-coil region" evidence="5">
    <location>
        <begin position="461"/>
        <end position="496"/>
    </location>
</feature>
<evidence type="ECO:0000256" key="3">
    <source>
        <dbReference type="ARBA" id="ARBA00022571"/>
    </source>
</evidence>
<dbReference type="Gene3D" id="1.10.40.30">
    <property type="entry name" value="Fumarase/aspartase (C-terminal domain)"/>
    <property type="match status" value="1"/>
</dbReference>
<dbReference type="PRINTS" id="PR00149">
    <property type="entry name" value="FUMRATELYASE"/>
</dbReference>
<dbReference type="GO" id="GO:0005829">
    <property type="term" value="C:cytosol"/>
    <property type="evidence" value="ECO:0007669"/>
    <property type="project" value="TreeGrafter"/>
</dbReference>
<dbReference type="PANTHER" id="PTHR43814:SF1">
    <property type="entry name" value="ARGININOSUCCINATE LYASE"/>
    <property type="match status" value="1"/>
</dbReference>
<sequence>MKPTSDVPFWKDAKDVGFGSVAIAYAGGEDVILDEQFVQYECEINAAWVVMLLKQKLIPQSVGKSLLEGLQTIKTQHSKGIYKLNPMLEDVHSNIEQALIAQYGIEVGGYMRLGIARNDQVYTDTRMWMRDHIVTVCEMVLGLIKVILEWSTHQTHTVMPGYTHLRVSQSITAAHWMSAKAFHFLDDVKQIANCYDIVNTCPLGIAEMAGTHLPIDRAYTAQLLGFAAPTPHSLYTANQRGEIEAKILFELSSLAMHIRRTMSELIIFTGQEFGLFELGRAYATGGTAQPNLVNPDAIEAVRATMAKIPALALETVMIIDTLPSGYIRDTQATKKTLFEAFAYMEKTIPVVAGVLSTLVPHKARMEELANTNFASAPDMTNQLSVCGKVSFRQAYHVVKAIIKSGAISSFAQLTPGLVRETAIEVLQKPIEVTQEQIDEVASARQCVMAHTSLGGPAPKQVKKMIKKIKKEVRNIAEKLNEKKQKLQQAKIMLATKVSDVTVAGKL</sequence>
<gene>
    <name evidence="7" type="ORF">UY16_C0030G0006</name>
</gene>
<dbReference type="EMBL" id="LCOY01000030">
    <property type="protein sequence ID" value="KKU87336.1"/>
    <property type="molecule type" value="Genomic_DNA"/>
</dbReference>
<proteinExistence type="predicted"/>
<protein>
    <recommendedName>
        <fullName evidence="2 4">Argininosuccinate lyase</fullName>
        <ecNumber evidence="2 4">4.3.2.1</ecNumber>
    </recommendedName>
</protein>
<evidence type="ECO:0000256" key="1">
    <source>
        <dbReference type="ARBA" id="ARBA00004941"/>
    </source>
</evidence>
<evidence type="ECO:0000256" key="4">
    <source>
        <dbReference type="NCBIfam" id="TIGR00838"/>
    </source>
</evidence>
<keyword evidence="5" id="KW-0175">Coiled coil</keyword>
<keyword evidence="3" id="KW-0055">Arginine biosynthesis</keyword>
<dbReference type="GO" id="GO:0042450">
    <property type="term" value="P:L-arginine biosynthetic process via ornithine"/>
    <property type="evidence" value="ECO:0007669"/>
    <property type="project" value="UniProtKB-UniRule"/>
</dbReference>
<dbReference type="AlphaFoldDB" id="A0A0G1TZS5"/>
<dbReference type="InterPro" id="IPR000362">
    <property type="entry name" value="Fumarate_lyase_fam"/>
</dbReference>
<comment type="caution">
    <text evidence="7">The sequence shown here is derived from an EMBL/GenBank/DDBJ whole genome shotgun (WGS) entry which is preliminary data.</text>
</comment>
<evidence type="ECO:0000256" key="2">
    <source>
        <dbReference type="ARBA" id="ARBA00012338"/>
    </source>
</evidence>
<feature type="domain" description="Fumarate lyase N-terminal" evidence="6">
    <location>
        <begin position="48"/>
        <end position="308"/>
    </location>
</feature>
<dbReference type="Proteomes" id="UP000034739">
    <property type="component" value="Unassembled WGS sequence"/>
</dbReference>
<dbReference type="InterPro" id="IPR022761">
    <property type="entry name" value="Fumarate_lyase_N"/>
</dbReference>
<dbReference type="CDD" id="cd01359">
    <property type="entry name" value="Argininosuccinate_lyase"/>
    <property type="match status" value="1"/>
</dbReference>
<dbReference type="SUPFAM" id="SSF48557">
    <property type="entry name" value="L-aspartase-like"/>
    <property type="match status" value="1"/>
</dbReference>
<keyword evidence="7" id="KW-0456">Lyase</keyword>
<dbReference type="PRINTS" id="PR00145">
    <property type="entry name" value="ARGSUCLYASE"/>
</dbReference>
<dbReference type="Pfam" id="PF00206">
    <property type="entry name" value="Lyase_1"/>
    <property type="match status" value="1"/>
</dbReference>
<evidence type="ECO:0000256" key="5">
    <source>
        <dbReference type="SAM" id="Coils"/>
    </source>
</evidence>
<dbReference type="InterPro" id="IPR009049">
    <property type="entry name" value="Argininosuccinate_lyase"/>
</dbReference>
<dbReference type="PANTHER" id="PTHR43814">
    <property type="entry name" value="ARGININOSUCCINATE LYASE"/>
    <property type="match status" value="1"/>
</dbReference>